<feature type="active site" description="Nucleophile" evidence="7">
    <location>
        <position position="134"/>
    </location>
</feature>
<proteinExistence type="inferred from homology"/>
<dbReference type="SUPFAM" id="SSF141523">
    <property type="entry name" value="L,D-transpeptidase catalytic domain-like"/>
    <property type="match status" value="1"/>
</dbReference>
<evidence type="ECO:0000313" key="11">
    <source>
        <dbReference type="Proteomes" id="UP000005275"/>
    </source>
</evidence>
<dbReference type="Gene3D" id="2.40.440.10">
    <property type="entry name" value="L,D-transpeptidase catalytic domain-like"/>
    <property type="match status" value="1"/>
</dbReference>
<feature type="compositionally biased region" description="Pro residues" evidence="8">
    <location>
        <begin position="223"/>
        <end position="238"/>
    </location>
</feature>
<dbReference type="GO" id="GO:0008360">
    <property type="term" value="P:regulation of cell shape"/>
    <property type="evidence" value="ECO:0007669"/>
    <property type="project" value="UniProtKB-UniRule"/>
</dbReference>
<evidence type="ECO:0000256" key="3">
    <source>
        <dbReference type="ARBA" id="ARBA00022679"/>
    </source>
</evidence>
<dbReference type="KEGG" id="mpur:MARPU_08295"/>
<dbReference type="AlphaFoldDB" id="W0E3S5"/>
<dbReference type="InterPro" id="IPR005490">
    <property type="entry name" value="LD_TPept_cat_dom"/>
</dbReference>
<dbReference type="PANTHER" id="PTHR30582:SF2">
    <property type="entry name" value="L,D-TRANSPEPTIDASE YCIB-RELATED"/>
    <property type="match status" value="1"/>
</dbReference>
<evidence type="ECO:0000256" key="1">
    <source>
        <dbReference type="ARBA" id="ARBA00004752"/>
    </source>
</evidence>
<keyword evidence="6 7" id="KW-0961">Cell wall biogenesis/degradation</keyword>
<dbReference type="UniPathway" id="UPA00219"/>
<evidence type="ECO:0000256" key="2">
    <source>
        <dbReference type="ARBA" id="ARBA00005992"/>
    </source>
</evidence>
<dbReference type="eggNOG" id="COG1376">
    <property type="taxonomic scope" value="Bacteria"/>
</dbReference>
<dbReference type="GO" id="GO:0071555">
    <property type="term" value="P:cell wall organization"/>
    <property type="evidence" value="ECO:0007669"/>
    <property type="project" value="UniProtKB-UniRule"/>
</dbReference>
<dbReference type="PROSITE" id="PS52029">
    <property type="entry name" value="LD_TPASE"/>
    <property type="match status" value="1"/>
</dbReference>
<organism evidence="10 11">
    <name type="scientific">Marichromatium purpuratum 984</name>
    <dbReference type="NCBI Taxonomy" id="765910"/>
    <lineage>
        <taxon>Bacteria</taxon>
        <taxon>Pseudomonadati</taxon>
        <taxon>Pseudomonadota</taxon>
        <taxon>Gammaproteobacteria</taxon>
        <taxon>Chromatiales</taxon>
        <taxon>Chromatiaceae</taxon>
        <taxon>Marichromatium</taxon>
    </lineage>
</organism>
<comment type="pathway">
    <text evidence="1 7">Cell wall biogenesis; peptidoglycan biosynthesis.</text>
</comment>
<evidence type="ECO:0000256" key="7">
    <source>
        <dbReference type="PROSITE-ProRule" id="PRU01373"/>
    </source>
</evidence>
<dbReference type="HOGENOM" id="CLU_905544_0_0_6"/>
<evidence type="ECO:0000256" key="4">
    <source>
        <dbReference type="ARBA" id="ARBA00022960"/>
    </source>
</evidence>
<feature type="region of interest" description="Disordered" evidence="8">
    <location>
        <begin position="157"/>
        <end position="307"/>
    </location>
</feature>
<accession>W0E3S5</accession>
<feature type="active site" description="Proton donor/acceptor" evidence="7">
    <location>
        <position position="119"/>
    </location>
</feature>
<comment type="similarity">
    <text evidence="2">Belongs to the YkuD family.</text>
</comment>
<dbReference type="Pfam" id="PF03734">
    <property type="entry name" value="YkuD"/>
    <property type="match status" value="1"/>
</dbReference>
<name>W0E3S5_MARPU</name>
<feature type="domain" description="L,D-TPase catalytic" evidence="9">
    <location>
        <begin position="19"/>
        <end position="158"/>
    </location>
</feature>
<evidence type="ECO:0000259" key="9">
    <source>
        <dbReference type="PROSITE" id="PS52029"/>
    </source>
</evidence>
<keyword evidence="5 7" id="KW-0573">Peptidoglycan synthesis</keyword>
<dbReference type="Proteomes" id="UP000005275">
    <property type="component" value="Chromosome"/>
</dbReference>
<keyword evidence="4 7" id="KW-0133">Cell shape</keyword>
<dbReference type="CDD" id="cd16913">
    <property type="entry name" value="YkuD_like"/>
    <property type="match status" value="1"/>
</dbReference>
<dbReference type="EMBL" id="CP007031">
    <property type="protein sequence ID" value="AHF03869.1"/>
    <property type="molecule type" value="Genomic_DNA"/>
</dbReference>
<feature type="compositionally biased region" description="Low complexity" evidence="8">
    <location>
        <begin position="190"/>
        <end position="222"/>
    </location>
</feature>
<dbReference type="GO" id="GO:0018104">
    <property type="term" value="P:peptidoglycan-protein cross-linking"/>
    <property type="evidence" value="ECO:0007669"/>
    <property type="project" value="TreeGrafter"/>
</dbReference>
<dbReference type="PANTHER" id="PTHR30582">
    <property type="entry name" value="L,D-TRANSPEPTIDASE"/>
    <property type="match status" value="1"/>
</dbReference>
<evidence type="ECO:0000256" key="5">
    <source>
        <dbReference type="ARBA" id="ARBA00022984"/>
    </source>
</evidence>
<evidence type="ECO:0000256" key="6">
    <source>
        <dbReference type="ARBA" id="ARBA00023316"/>
    </source>
</evidence>
<keyword evidence="11" id="KW-1185">Reference proteome</keyword>
<dbReference type="InterPro" id="IPR038063">
    <property type="entry name" value="Transpep_catalytic_dom"/>
</dbReference>
<dbReference type="GO" id="GO:0005576">
    <property type="term" value="C:extracellular region"/>
    <property type="evidence" value="ECO:0007669"/>
    <property type="project" value="TreeGrafter"/>
</dbReference>
<reference evidence="10 11" key="1">
    <citation type="submission" date="2013-12" db="EMBL/GenBank/DDBJ databases">
        <authorList>
            <consortium name="DOE Joint Genome Institute"/>
            <person name="Bryant D.A."/>
            <person name="Huntemann M."/>
            <person name="Han J."/>
            <person name="Chen A."/>
            <person name="Kyrpides N."/>
            <person name="Mavromatis K."/>
            <person name="Markowitz V."/>
            <person name="Palaniappan K."/>
            <person name="Ivanova N."/>
            <person name="Schaumberg A."/>
            <person name="Pati A."/>
            <person name="Liolios K."/>
            <person name="Nordberg H.P."/>
            <person name="Cantor M.N."/>
            <person name="Hua S.X."/>
            <person name="Woyke T."/>
        </authorList>
    </citation>
    <scope>NUCLEOTIDE SEQUENCE [LARGE SCALE GENOMIC DNA]</scope>
    <source>
        <strain evidence="10 11">984</strain>
    </source>
</reference>
<protein>
    <recommendedName>
        <fullName evidence="9">L,D-TPase catalytic domain-containing protein</fullName>
    </recommendedName>
</protein>
<sequence>MIPKKPSLYEWSGEGQRVSHIVVDTDTQKARFYDGDVEVGWTTVATGVSRHPTPIGSFTVMEKVENKRSNLYGRYYSSAGKLLQSNVKVGRDPLPDGARFVGAKMPYFMRLTTDGIGLHAGPIPRPGRPASHGCIRMPAKVAPLLFAKVDRDTTVTIVGRGPSYGNYAKRQRQRAAARAASARREQTAKPQSAPEPSQPQSEPASTTAATTTTTTTPKVTTPRPAPTPLAPVQQPPAQPTTAPVTSAGATDTPQTLVSDEPPPAAAAAAAQDARQPLGSSALRLPESGMVQRLSPEPTTPTAEANEG</sequence>
<gene>
    <name evidence="10" type="ORF">MARPU_08295</name>
</gene>
<keyword evidence="3" id="KW-0808">Transferase</keyword>
<dbReference type="GO" id="GO:0071972">
    <property type="term" value="F:peptidoglycan L,D-transpeptidase activity"/>
    <property type="evidence" value="ECO:0007669"/>
    <property type="project" value="TreeGrafter"/>
</dbReference>
<dbReference type="GO" id="GO:0016740">
    <property type="term" value="F:transferase activity"/>
    <property type="evidence" value="ECO:0007669"/>
    <property type="project" value="UniProtKB-KW"/>
</dbReference>
<feature type="compositionally biased region" description="Polar residues" evidence="8">
    <location>
        <begin position="247"/>
        <end position="257"/>
    </location>
</feature>
<evidence type="ECO:0000256" key="8">
    <source>
        <dbReference type="SAM" id="MobiDB-lite"/>
    </source>
</evidence>
<dbReference type="InterPro" id="IPR050979">
    <property type="entry name" value="LD-transpeptidase"/>
</dbReference>
<dbReference type="STRING" id="765910.MARPU_08295"/>
<evidence type="ECO:0000313" key="10">
    <source>
        <dbReference type="EMBL" id="AHF03869.1"/>
    </source>
</evidence>